<dbReference type="AlphaFoldDB" id="N6ZE43"/>
<sequence length="184" mass="19296">MFVDGAQRAATDTTETVDGDLDAHRFFSLTRCTKPDSRCLQRPGGRCADVLVCPPAQARTFLTAAATASAVMPKSLNSSPAGADSPKRSMPTTSPSRPTYLRQPSVTPASTATRGRPLGSTPAFQASSWRSKTLVLGMETTRTAMPSPASVFCAETANATSEPVAMITAWAATVCEPLPASDRT</sequence>
<accession>N6ZE43</accession>
<protein>
    <submittedName>
        <fullName evidence="2">Permease protein PstA</fullName>
    </submittedName>
</protein>
<evidence type="ECO:0000313" key="2">
    <source>
        <dbReference type="EMBL" id="ENO90399.1"/>
    </source>
</evidence>
<reference evidence="2 3" key="1">
    <citation type="submission" date="2012-09" db="EMBL/GenBank/DDBJ databases">
        <title>Draft Genome Sequences of 6 Strains from Genus Thauera.</title>
        <authorList>
            <person name="Liu B."/>
            <person name="Shapleigh J.P."/>
            <person name="Frostegard A.H."/>
        </authorList>
    </citation>
    <scope>NUCLEOTIDE SEQUENCE [LARGE SCALE GENOMIC DNA]</scope>
    <source>
        <strain evidence="3">47Lol / DSM 12138</strain>
    </source>
</reference>
<feature type="region of interest" description="Disordered" evidence="1">
    <location>
        <begin position="72"/>
        <end position="124"/>
    </location>
</feature>
<name>N6ZE43_THAL4</name>
<keyword evidence="3" id="KW-1185">Reference proteome</keyword>
<evidence type="ECO:0000313" key="3">
    <source>
        <dbReference type="Proteomes" id="UP000013232"/>
    </source>
</evidence>
<comment type="caution">
    <text evidence="2">The sequence shown here is derived from an EMBL/GenBank/DDBJ whole genome shotgun (WGS) entry which is preliminary data.</text>
</comment>
<evidence type="ECO:0000256" key="1">
    <source>
        <dbReference type="SAM" id="MobiDB-lite"/>
    </source>
</evidence>
<feature type="compositionally biased region" description="Polar residues" evidence="1">
    <location>
        <begin position="90"/>
        <end position="113"/>
    </location>
</feature>
<dbReference type="Proteomes" id="UP000013232">
    <property type="component" value="Unassembled WGS sequence"/>
</dbReference>
<gene>
    <name evidence="2" type="ORF">C666_01955</name>
</gene>
<proteinExistence type="predicted"/>
<dbReference type="EMBL" id="AMXE01000003">
    <property type="protein sequence ID" value="ENO90399.1"/>
    <property type="molecule type" value="Genomic_DNA"/>
</dbReference>
<organism evidence="2 3">
    <name type="scientific">Thauera linaloolentis (strain DSM 12138 / JCM 21573 / CCUG 41526 / CIP 105981 / IAM 15112 / NBRC 102519 / 47Lol)</name>
    <dbReference type="NCBI Taxonomy" id="1123367"/>
    <lineage>
        <taxon>Bacteria</taxon>
        <taxon>Pseudomonadati</taxon>
        <taxon>Pseudomonadota</taxon>
        <taxon>Betaproteobacteria</taxon>
        <taxon>Rhodocyclales</taxon>
        <taxon>Zoogloeaceae</taxon>
        <taxon>Thauera</taxon>
    </lineage>
</organism>